<comment type="similarity">
    <text evidence="1">Belongs to the phage portal family. PBSX subfamily.</text>
</comment>
<name>A0ABU8S523_9SPHN</name>
<organism evidence="2 3">
    <name type="scientific">Novosphingobium aquae</name>
    <dbReference type="NCBI Taxonomy" id="3133435"/>
    <lineage>
        <taxon>Bacteria</taxon>
        <taxon>Pseudomonadati</taxon>
        <taxon>Pseudomonadota</taxon>
        <taxon>Alphaproteobacteria</taxon>
        <taxon>Sphingomonadales</taxon>
        <taxon>Sphingomonadaceae</taxon>
        <taxon>Novosphingobium</taxon>
    </lineage>
</organism>
<dbReference type="Proteomes" id="UP001379235">
    <property type="component" value="Unassembled WGS sequence"/>
</dbReference>
<evidence type="ECO:0000256" key="1">
    <source>
        <dbReference type="ARBA" id="ARBA00006799"/>
    </source>
</evidence>
<gene>
    <name evidence="2" type="ORF">WG900_02035</name>
</gene>
<dbReference type="NCBIfam" id="TIGR01540">
    <property type="entry name" value="portal_PBSX"/>
    <property type="match status" value="1"/>
</dbReference>
<evidence type="ECO:0000313" key="2">
    <source>
        <dbReference type="EMBL" id="MEJ6008691.1"/>
    </source>
</evidence>
<dbReference type="InterPro" id="IPR006944">
    <property type="entry name" value="Phage/GTA_portal"/>
</dbReference>
<accession>A0ABU8S523</accession>
<dbReference type="Pfam" id="PF04860">
    <property type="entry name" value="Phage_portal"/>
    <property type="match status" value="1"/>
</dbReference>
<evidence type="ECO:0000313" key="3">
    <source>
        <dbReference type="Proteomes" id="UP001379235"/>
    </source>
</evidence>
<sequence length="347" mass="38252">MSETVPAVASNDAGSSIEVFAFGDDVSVIDGRSAWGYFEGIWRNADWYEPPVSFVGLAKSFRMSAHHASAIRFKLNLLRRHFVPSRWLDADTHDRLALDFMQMGNFFAEAVPNMGGRVLRYRHSPALHTRVGVTAGRYFWVRPDVFGGSITGQHEFAAGTMCHVMEPDVEQEIYGVPAWLAALNSGLLNESATLFRRRYYINGAHAGFVFYLSEGSINETDAKAIRDKLAAAKGVGNFKNLFIHAPNGKKDGVQIMPIAEVAAKDEFAGIKNVTRDDLLAAHRTPPQLLGIIPQNNGGFGDIRSANDVFFQNEIEPIQSRMLQINQHAGLPVVQYRPYVPMLGAGAA</sequence>
<dbReference type="RefSeq" id="WP_339964297.1">
    <property type="nucleotide sequence ID" value="NZ_JBBHJY010000001.1"/>
</dbReference>
<dbReference type="InterPro" id="IPR006430">
    <property type="entry name" value="Phage_portal_PBSX"/>
</dbReference>
<dbReference type="EMBL" id="JBBHJY010000001">
    <property type="protein sequence ID" value="MEJ6008691.1"/>
    <property type="molecule type" value="Genomic_DNA"/>
</dbReference>
<proteinExistence type="inferred from homology"/>
<protein>
    <submittedName>
        <fullName evidence="2">Phage portal protein</fullName>
    </submittedName>
</protein>
<reference evidence="2 3" key="1">
    <citation type="submission" date="2024-03" db="EMBL/GenBank/DDBJ databases">
        <authorList>
            <person name="Jo J.-H."/>
        </authorList>
    </citation>
    <scope>NUCLEOTIDE SEQUENCE [LARGE SCALE GENOMIC DNA]</scope>
    <source>
        <strain evidence="2 3">AS3R-12</strain>
    </source>
</reference>
<comment type="caution">
    <text evidence="2">The sequence shown here is derived from an EMBL/GenBank/DDBJ whole genome shotgun (WGS) entry which is preliminary data.</text>
</comment>
<keyword evidence="3" id="KW-1185">Reference proteome</keyword>